<accession>A0A2A9CPV7</accession>
<dbReference type="InterPro" id="IPR049874">
    <property type="entry name" value="ROK_cs"/>
</dbReference>
<reference evidence="3 4" key="1">
    <citation type="submission" date="2017-10" db="EMBL/GenBank/DDBJ databases">
        <title>Sequencing the genomes of 1000 actinobacteria strains.</title>
        <authorList>
            <person name="Klenk H.-P."/>
        </authorList>
    </citation>
    <scope>NUCLEOTIDE SEQUENCE [LARGE SCALE GENOMIC DNA]</scope>
    <source>
        <strain evidence="3 4">DSM 15597</strain>
    </source>
</reference>
<dbReference type="Gene3D" id="3.30.420.40">
    <property type="match status" value="2"/>
</dbReference>
<dbReference type="PANTHER" id="PTHR18964">
    <property type="entry name" value="ROK (REPRESSOR, ORF, KINASE) FAMILY"/>
    <property type="match status" value="1"/>
</dbReference>
<dbReference type="RefSeq" id="WP_098459749.1">
    <property type="nucleotide sequence ID" value="NZ_PDJC01000001.1"/>
</dbReference>
<dbReference type="InterPro" id="IPR036390">
    <property type="entry name" value="WH_DNA-bd_sf"/>
</dbReference>
<feature type="domain" description="HTH marR-type" evidence="2">
    <location>
        <begin position="25"/>
        <end position="71"/>
    </location>
</feature>
<dbReference type="GO" id="GO:0016301">
    <property type="term" value="F:kinase activity"/>
    <property type="evidence" value="ECO:0007669"/>
    <property type="project" value="UniProtKB-KW"/>
</dbReference>
<proteinExistence type="inferred from homology"/>
<dbReference type="Pfam" id="PF12802">
    <property type="entry name" value="MarR_2"/>
    <property type="match status" value="1"/>
</dbReference>
<name>A0A2A9CPV7_9ACTN</name>
<keyword evidence="3" id="KW-0808">Transferase</keyword>
<sequence>MQQPSRRSLRPEDTRRSNLALVLQDIYDGPALSRADLARSTGLTKVTVSDLVAELMASGLVHEVGTSADARPGKPSTLLTFDPGSRDILAIDLSAKDQLRGAIFTLGGTLVSRIDRRLDGAVGAEALAAARGLAKDLLSAATRPVLGLGVGTPGTVDSEGRVLRAPNLRWRDLGLQDLLAAELGIPVRVQNDANVAVLAERRFAGGADDLIRVHLSRGVGAGVLVGGQLVSGAASDAGEIGHVVIDEDGADCPCGKVGCLETWISVPALTARVEAEPERRDHVLAEAGTRLGAALAPVVGMLGLAHVVVGGPSALIDGPLVAATRETVAHRTQSDFRPDLDLKVSSLGSDAVLMGAVALVLLSELGVA</sequence>
<dbReference type="InterPro" id="IPR036388">
    <property type="entry name" value="WH-like_DNA-bd_sf"/>
</dbReference>
<dbReference type="SUPFAM" id="SSF53067">
    <property type="entry name" value="Actin-like ATPase domain"/>
    <property type="match status" value="1"/>
</dbReference>
<dbReference type="InterPro" id="IPR000835">
    <property type="entry name" value="HTH_MarR-typ"/>
</dbReference>
<gene>
    <name evidence="3" type="ORF">ATK74_0718</name>
</gene>
<protein>
    <submittedName>
        <fullName evidence="3">Putative NBD/HSP70 family sugar kinase</fullName>
    </submittedName>
</protein>
<keyword evidence="4" id="KW-1185">Reference proteome</keyword>
<dbReference type="Gene3D" id="1.10.10.10">
    <property type="entry name" value="Winged helix-like DNA-binding domain superfamily/Winged helix DNA-binding domain"/>
    <property type="match status" value="1"/>
</dbReference>
<dbReference type="PANTHER" id="PTHR18964:SF149">
    <property type="entry name" value="BIFUNCTIONAL UDP-N-ACETYLGLUCOSAMINE 2-EPIMERASE_N-ACETYLMANNOSAMINE KINASE"/>
    <property type="match status" value="1"/>
</dbReference>
<comment type="similarity">
    <text evidence="1">Belongs to the ROK (NagC/XylR) family.</text>
</comment>
<comment type="caution">
    <text evidence="3">The sequence shown here is derived from an EMBL/GenBank/DDBJ whole genome shotgun (WGS) entry which is preliminary data.</text>
</comment>
<evidence type="ECO:0000313" key="3">
    <source>
        <dbReference type="EMBL" id="PFG16186.1"/>
    </source>
</evidence>
<dbReference type="Pfam" id="PF00480">
    <property type="entry name" value="ROK"/>
    <property type="match status" value="1"/>
</dbReference>
<dbReference type="Proteomes" id="UP000226079">
    <property type="component" value="Unassembled WGS sequence"/>
</dbReference>
<dbReference type="SUPFAM" id="SSF46785">
    <property type="entry name" value="Winged helix' DNA-binding domain"/>
    <property type="match status" value="1"/>
</dbReference>
<dbReference type="AlphaFoldDB" id="A0A2A9CPV7"/>
<evidence type="ECO:0000256" key="1">
    <source>
        <dbReference type="ARBA" id="ARBA00006479"/>
    </source>
</evidence>
<dbReference type="InterPro" id="IPR000600">
    <property type="entry name" value="ROK"/>
</dbReference>
<keyword evidence="3" id="KW-0418">Kinase</keyword>
<dbReference type="OrthoDB" id="3225083at2"/>
<dbReference type="GO" id="GO:0003700">
    <property type="term" value="F:DNA-binding transcription factor activity"/>
    <property type="evidence" value="ECO:0007669"/>
    <property type="project" value="InterPro"/>
</dbReference>
<evidence type="ECO:0000313" key="4">
    <source>
        <dbReference type="Proteomes" id="UP000226079"/>
    </source>
</evidence>
<dbReference type="EMBL" id="PDJC01000001">
    <property type="protein sequence ID" value="PFG16186.1"/>
    <property type="molecule type" value="Genomic_DNA"/>
</dbReference>
<evidence type="ECO:0000259" key="2">
    <source>
        <dbReference type="Pfam" id="PF12802"/>
    </source>
</evidence>
<dbReference type="InterPro" id="IPR043129">
    <property type="entry name" value="ATPase_NBD"/>
</dbReference>
<dbReference type="PROSITE" id="PS01125">
    <property type="entry name" value="ROK"/>
    <property type="match status" value="1"/>
</dbReference>
<organism evidence="3 4">
    <name type="scientific">Propionicimonas paludicola</name>
    <dbReference type="NCBI Taxonomy" id="185243"/>
    <lineage>
        <taxon>Bacteria</taxon>
        <taxon>Bacillati</taxon>
        <taxon>Actinomycetota</taxon>
        <taxon>Actinomycetes</taxon>
        <taxon>Propionibacteriales</taxon>
        <taxon>Nocardioidaceae</taxon>
        <taxon>Propionicimonas</taxon>
    </lineage>
</organism>